<proteinExistence type="predicted"/>
<feature type="non-terminal residue" evidence="1">
    <location>
        <position position="1"/>
    </location>
</feature>
<dbReference type="SUPFAM" id="SSF51230">
    <property type="entry name" value="Single hybrid motif"/>
    <property type="match status" value="1"/>
</dbReference>
<dbReference type="InterPro" id="IPR011053">
    <property type="entry name" value="Single_hybrid_motif"/>
</dbReference>
<accession>A0ABX0CSV4</accession>
<dbReference type="RefSeq" id="WP_163956598.1">
    <property type="nucleotide sequence ID" value="NZ_JAAGUX010000132.1"/>
</dbReference>
<evidence type="ECO:0000313" key="1">
    <source>
        <dbReference type="EMBL" id="NEW59585.1"/>
    </source>
</evidence>
<gene>
    <name evidence="1" type="ORF">GV794_28760</name>
</gene>
<dbReference type="CDD" id="cd06850">
    <property type="entry name" value="biotinyl_domain"/>
    <property type="match status" value="1"/>
</dbReference>
<organism evidence="1 2">
    <name type="scientific">Nocardia cyriacigeorgica</name>
    <dbReference type="NCBI Taxonomy" id="135487"/>
    <lineage>
        <taxon>Bacteria</taxon>
        <taxon>Bacillati</taxon>
        <taxon>Actinomycetota</taxon>
        <taxon>Actinomycetes</taxon>
        <taxon>Mycobacteriales</taxon>
        <taxon>Nocardiaceae</taxon>
        <taxon>Nocardia</taxon>
    </lineage>
</organism>
<evidence type="ECO:0000313" key="2">
    <source>
        <dbReference type="Proteomes" id="UP000470876"/>
    </source>
</evidence>
<name>A0ABX0CSV4_9NOCA</name>
<sequence>DALAEMMVSGVDTNSAVLRAVLDALEGPVPTSWFGQNIGELLNRATDYASPSADDQQQDSVELGADDWVVRSPMGATVVTMAEPGTVLPARAEVAVLEAMKMQHVVRAERPLRVLRHVVAAGAVVDPHAVLLVATDADHDGATTESAEVDLDAVRADLAEVRLRHATIDDDA</sequence>
<dbReference type="Proteomes" id="UP000470876">
    <property type="component" value="Unassembled WGS sequence"/>
</dbReference>
<protein>
    <submittedName>
        <fullName evidence="1">Acetyl-CoA carboxylase biotin carboxyl carrier protein subunit</fullName>
    </submittedName>
</protein>
<dbReference type="Gene3D" id="2.40.50.100">
    <property type="match status" value="1"/>
</dbReference>
<reference evidence="1 2" key="1">
    <citation type="submission" date="2020-01" db="EMBL/GenBank/DDBJ databases">
        <title>Genetics and antimicrobial susceptibilities of Nocardia species isolated from the soil; a comparison with species isolated from humans.</title>
        <authorList>
            <person name="Carrasco G."/>
            <person name="Monzon S."/>
            <person name="Sansegundo M."/>
            <person name="Garcia E."/>
            <person name="Garrido N."/>
            <person name="Medina M.J."/>
            <person name="Villalon P."/>
            <person name="Ramirez-Arocha A.C."/>
            <person name="Jimenez P."/>
            <person name="Cuesta I."/>
            <person name="Valdezate S."/>
        </authorList>
    </citation>
    <scope>NUCLEOTIDE SEQUENCE [LARGE SCALE GENOMIC DNA]</scope>
    <source>
        <strain evidence="1 2">CNM20110649</strain>
    </source>
</reference>
<feature type="non-terminal residue" evidence="1">
    <location>
        <position position="172"/>
    </location>
</feature>
<comment type="caution">
    <text evidence="1">The sequence shown here is derived from an EMBL/GenBank/DDBJ whole genome shotgun (WGS) entry which is preliminary data.</text>
</comment>
<dbReference type="EMBL" id="JAAGUX010000132">
    <property type="protein sequence ID" value="NEW59585.1"/>
    <property type="molecule type" value="Genomic_DNA"/>
</dbReference>
<keyword evidence="2" id="KW-1185">Reference proteome</keyword>